<comment type="caution">
    <text evidence="6">The sequence shown here is derived from an EMBL/GenBank/DDBJ whole genome shotgun (WGS) entry which is preliminary data.</text>
</comment>
<dbReference type="STRING" id="188477.A0A3S1B8U4"/>
<evidence type="ECO:0000313" key="7">
    <source>
        <dbReference type="Proteomes" id="UP000271974"/>
    </source>
</evidence>
<feature type="compositionally biased region" description="Polar residues" evidence="4">
    <location>
        <begin position="196"/>
        <end position="207"/>
    </location>
</feature>
<dbReference type="EMBL" id="RQTK01000547">
    <property type="protein sequence ID" value="RUS77848.1"/>
    <property type="molecule type" value="Genomic_DNA"/>
</dbReference>
<feature type="non-terminal residue" evidence="6">
    <location>
        <position position="1"/>
    </location>
</feature>
<feature type="region of interest" description="Disordered" evidence="4">
    <location>
        <begin position="334"/>
        <end position="361"/>
    </location>
</feature>
<feature type="region of interest" description="Disordered" evidence="4">
    <location>
        <begin position="196"/>
        <end position="242"/>
    </location>
</feature>
<feature type="region of interest" description="Disordered" evidence="4">
    <location>
        <begin position="1"/>
        <end position="101"/>
    </location>
</feature>
<evidence type="ECO:0000256" key="4">
    <source>
        <dbReference type="SAM" id="MobiDB-lite"/>
    </source>
</evidence>
<evidence type="ECO:0000313" key="6">
    <source>
        <dbReference type="EMBL" id="RUS77848.1"/>
    </source>
</evidence>
<dbReference type="Proteomes" id="UP000271974">
    <property type="component" value="Unassembled WGS sequence"/>
</dbReference>
<feature type="region of interest" description="Disordered" evidence="4">
    <location>
        <begin position="487"/>
        <end position="513"/>
    </location>
</feature>
<evidence type="ECO:0000256" key="3">
    <source>
        <dbReference type="PROSITE-ProRule" id="PRU00175"/>
    </source>
</evidence>
<dbReference type="PROSITE" id="PS50089">
    <property type="entry name" value="ZF_RING_2"/>
    <property type="match status" value="1"/>
</dbReference>
<dbReference type="Gene3D" id="3.30.40.10">
    <property type="entry name" value="Zinc/RING finger domain, C3HC4 (zinc finger)"/>
    <property type="match status" value="1"/>
</dbReference>
<evidence type="ECO:0000256" key="2">
    <source>
        <dbReference type="ARBA" id="ARBA00022833"/>
    </source>
</evidence>
<dbReference type="InterPro" id="IPR001841">
    <property type="entry name" value="Znf_RING"/>
</dbReference>
<proteinExistence type="predicted"/>
<accession>A0A3S1B8U4</accession>
<feature type="compositionally biased region" description="Basic residues" evidence="4">
    <location>
        <begin position="1"/>
        <end position="19"/>
    </location>
</feature>
<keyword evidence="7" id="KW-1185">Reference proteome</keyword>
<reference evidence="6 7" key="1">
    <citation type="submission" date="2019-01" db="EMBL/GenBank/DDBJ databases">
        <title>A draft genome assembly of the solar-powered sea slug Elysia chlorotica.</title>
        <authorList>
            <person name="Cai H."/>
            <person name="Li Q."/>
            <person name="Fang X."/>
            <person name="Li J."/>
            <person name="Curtis N.E."/>
            <person name="Altenburger A."/>
            <person name="Shibata T."/>
            <person name="Feng M."/>
            <person name="Maeda T."/>
            <person name="Schwartz J.A."/>
            <person name="Shigenobu S."/>
            <person name="Lundholm N."/>
            <person name="Nishiyama T."/>
            <person name="Yang H."/>
            <person name="Hasebe M."/>
            <person name="Li S."/>
            <person name="Pierce S.K."/>
            <person name="Wang J."/>
        </authorList>
    </citation>
    <scope>NUCLEOTIDE SEQUENCE [LARGE SCALE GENOMIC DNA]</scope>
    <source>
        <strain evidence="6">EC2010</strain>
        <tissue evidence="6">Whole organism of an adult</tissue>
    </source>
</reference>
<feature type="compositionally biased region" description="Low complexity" evidence="4">
    <location>
        <begin position="20"/>
        <end position="36"/>
    </location>
</feature>
<feature type="compositionally biased region" description="Basic and acidic residues" evidence="4">
    <location>
        <begin position="90"/>
        <end position="101"/>
    </location>
</feature>
<dbReference type="InterPro" id="IPR013083">
    <property type="entry name" value="Znf_RING/FYVE/PHD"/>
</dbReference>
<feature type="compositionally biased region" description="Polar residues" evidence="4">
    <location>
        <begin position="499"/>
        <end position="513"/>
    </location>
</feature>
<feature type="domain" description="RING-type" evidence="5">
    <location>
        <begin position="135"/>
        <end position="181"/>
    </location>
</feature>
<keyword evidence="1 3" id="KW-0863">Zinc-finger</keyword>
<dbReference type="AlphaFoldDB" id="A0A3S1B8U4"/>
<feature type="region of interest" description="Disordered" evidence="4">
    <location>
        <begin position="428"/>
        <end position="450"/>
    </location>
</feature>
<sequence length="541" mass="58768">NSNNNLHHHPHQDHHHQHHQQQQQQEQLQYGNQQQQPNPPPNVQPVVATSGGGSRGSSHGSQSKGRNHHQNNQHSPTSFVLHKLSSFSRKKSESDRRKVAERELDSLNSKIDKLLSKMGDPEAESHTKLNLEEECVVCLAAPACMQTFPCGHKVVCRKCLIKTIQVAVSQRCLPLRCVICRNRILRLQHTTAASVASSGLDQPSQSSHQHAVHKHQQHHQHQQQHQHQYQHNGGLCNMRSPASPIPPYSPTASIGLGCATASSLTMTPIVIQSLAESTQDLRCTTGGAILHGVGQEYPGELSSMPPRPFSSLSHTSASSIARAAGCATERSEFSRQSMSIPEIGPGGELFKRASPSSSPSGTTNMEAFVFSHNDALNLHTARPAPNCTDQDCHHCGKSHYTSSIPISSCCSKTRKVRPCVAGKRDASMKVSCSPNNAPDGSKLGSKPSGKAVFSTKQAGVSTSTAVGFFPGQTIKVHPENMVQTNGFMMSPQPPASDPSLVSNHSSPAPSRFSKSNISASKFIAKFLPKSSRRRYSWLRHE</sequence>
<name>A0A3S1B8U4_ELYCH</name>
<dbReference type="SUPFAM" id="SSF57850">
    <property type="entry name" value="RING/U-box"/>
    <property type="match status" value="1"/>
</dbReference>
<keyword evidence="2" id="KW-0862">Zinc</keyword>
<dbReference type="OrthoDB" id="6381204at2759"/>
<feature type="compositionally biased region" description="Basic residues" evidence="4">
    <location>
        <begin position="210"/>
        <end position="224"/>
    </location>
</feature>
<dbReference type="GO" id="GO:0008270">
    <property type="term" value="F:zinc ion binding"/>
    <property type="evidence" value="ECO:0007669"/>
    <property type="project" value="UniProtKB-KW"/>
</dbReference>
<protein>
    <recommendedName>
        <fullName evidence="5">RING-type domain-containing protein</fullName>
    </recommendedName>
</protein>
<organism evidence="6 7">
    <name type="scientific">Elysia chlorotica</name>
    <name type="common">Eastern emerald elysia</name>
    <name type="synonym">Sea slug</name>
    <dbReference type="NCBI Taxonomy" id="188477"/>
    <lineage>
        <taxon>Eukaryota</taxon>
        <taxon>Metazoa</taxon>
        <taxon>Spiralia</taxon>
        <taxon>Lophotrochozoa</taxon>
        <taxon>Mollusca</taxon>
        <taxon>Gastropoda</taxon>
        <taxon>Heterobranchia</taxon>
        <taxon>Euthyneura</taxon>
        <taxon>Panpulmonata</taxon>
        <taxon>Sacoglossa</taxon>
        <taxon>Placobranchoidea</taxon>
        <taxon>Plakobranchidae</taxon>
        <taxon>Elysia</taxon>
    </lineage>
</organism>
<gene>
    <name evidence="6" type="ORF">EGW08_014400</name>
</gene>
<keyword evidence="1 3" id="KW-0479">Metal-binding</keyword>
<evidence type="ECO:0000259" key="5">
    <source>
        <dbReference type="PROSITE" id="PS50089"/>
    </source>
</evidence>
<evidence type="ECO:0000256" key="1">
    <source>
        <dbReference type="ARBA" id="ARBA00022771"/>
    </source>
</evidence>